<comment type="subcellular location">
    <subcellularLocation>
        <location evidence="1">Cell inner membrane</location>
        <topology evidence="1">Peripheral membrane protein</topology>
    </subcellularLocation>
</comment>
<comment type="caution">
    <text evidence="6">The sequence shown here is derived from an EMBL/GenBank/DDBJ whole genome shotgun (WGS) entry which is preliminary data.</text>
</comment>
<evidence type="ECO:0000313" key="6">
    <source>
        <dbReference type="EMBL" id="EYD70873.1"/>
    </source>
</evidence>
<evidence type="ECO:0000313" key="7">
    <source>
        <dbReference type="Proteomes" id="UP000025047"/>
    </source>
</evidence>
<keyword evidence="2" id="KW-0813">Transport</keyword>
<dbReference type="Gene3D" id="3.40.50.300">
    <property type="entry name" value="P-loop containing nucleotide triphosphate hydrolases"/>
    <property type="match status" value="1"/>
</dbReference>
<dbReference type="CDD" id="cd03257">
    <property type="entry name" value="ABC_NikE_OppD_transporters"/>
    <property type="match status" value="1"/>
</dbReference>
<dbReference type="SUPFAM" id="SSF52540">
    <property type="entry name" value="P-loop containing nucleoside triphosphate hydrolases"/>
    <property type="match status" value="1"/>
</dbReference>
<keyword evidence="4 6" id="KW-0067">ATP-binding</keyword>
<organism evidence="6 7">
    <name type="scientific">Limimaricola hongkongensis DSM 17492</name>
    <dbReference type="NCBI Taxonomy" id="1122180"/>
    <lineage>
        <taxon>Bacteria</taxon>
        <taxon>Pseudomonadati</taxon>
        <taxon>Pseudomonadota</taxon>
        <taxon>Alphaproteobacteria</taxon>
        <taxon>Rhodobacterales</taxon>
        <taxon>Paracoccaceae</taxon>
        <taxon>Limimaricola</taxon>
    </lineage>
</organism>
<dbReference type="GO" id="GO:0055085">
    <property type="term" value="P:transmembrane transport"/>
    <property type="evidence" value="ECO:0007669"/>
    <property type="project" value="UniProtKB-ARBA"/>
</dbReference>
<dbReference type="Proteomes" id="UP000025047">
    <property type="component" value="Unassembled WGS sequence"/>
</dbReference>
<dbReference type="GO" id="GO:0015833">
    <property type="term" value="P:peptide transport"/>
    <property type="evidence" value="ECO:0007669"/>
    <property type="project" value="InterPro"/>
</dbReference>
<dbReference type="EMBL" id="APGJ01000007">
    <property type="protein sequence ID" value="EYD70873.1"/>
    <property type="molecule type" value="Genomic_DNA"/>
</dbReference>
<dbReference type="GO" id="GO:0005524">
    <property type="term" value="F:ATP binding"/>
    <property type="evidence" value="ECO:0007669"/>
    <property type="project" value="UniProtKB-KW"/>
</dbReference>
<dbReference type="PROSITE" id="PS00211">
    <property type="entry name" value="ABC_TRANSPORTER_1"/>
    <property type="match status" value="1"/>
</dbReference>
<dbReference type="Pfam" id="PF08352">
    <property type="entry name" value="oligo_HPY"/>
    <property type="match status" value="1"/>
</dbReference>
<dbReference type="InterPro" id="IPR013563">
    <property type="entry name" value="Oligopep_ABC_C"/>
</dbReference>
<dbReference type="InterPro" id="IPR003439">
    <property type="entry name" value="ABC_transporter-like_ATP-bd"/>
</dbReference>
<keyword evidence="7" id="KW-1185">Reference proteome</keyword>
<evidence type="ECO:0000256" key="1">
    <source>
        <dbReference type="ARBA" id="ARBA00004417"/>
    </source>
</evidence>
<evidence type="ECO:0000256" key="4">
    <source>
        <dbReference type="ARBA" id="ARBA00022840"/>
    </source>
</evidence>
<dbReference type="GO" id="GO:0005886">
    <property type="term" value="C:plasma membrane"/>
    <property type="evidence" value="ECO:0007669"/>
    <property type="project" value="UniProtKB-SubCell"/>
</dbReference>
<dbReference type="HOGENOM" id="CLU_000604_1_23_5"/>
<feature type="domain" description="ABC transporter" evidence="5">
    <location>
        <begin position="7"/>
        <end position="258"/>
    </location>
</feature>
<gene>
    <name evidence="6" type="ORF">Lokhon_02517</name>
</gene>
<evidence type="ECO:0000259" key="5">
    <source>
        <dbReference type="PROSITE" id="PS50893"/>
    </source>
</evidence>
<protein>
    <submittedName>
        <fullName evidence="6">ABC oligopeptide/dipeptide transporter ATP-binding protein</fullName>
    </submittedName>
</protein>
<dbReference type="eggNOG" id="COG4608">
    <property type="taxonomic scope" value="Bacteria"/>
</dbReference>
<reference evidence="6 7" key="1">
    <citation type="submission" date="2013-03" db="EMBL/GenBank/DDBJ databases">
        <authorList>
            <person name="Fiebig A."/>
            <person name="Goeker M."/>
            <person name="Klenk H.-P.P."/>
        </authorList>
    </citation>
    <scope>NUCLEOTIDE SEQUENCE [LARGE SCALE GENOMIC DNA]</scope>
    <source>
        <strain evidence="6 7">DSM 17492</strain>
    </source>
</reference>
<dbReference type="STRING" id="1122180.Lokhon_02517"/>
<dbReference type="SMART" id="SM00382">
    <property type="entry name" value="AAA"/>
    <property type="match status" value="1"/>
</dbReference>
<dbReference type="InterPro" id="IPR050319">
    <property type="entry name" value="ABC_transp_ATP-bind"/>
</dbReference>
<accession>A0A017H9N4</accession>
<evidence type="ECO:0000256" key="2">
    <source>
        <dbReference type="ARBA" id="ARBA00022448"/>
    </source>
</evidence>
<evidence type="ECO:0000256" key="3">
    <source>
        <dbReference type="ARBA" id="ARBA00022741"/>
    </source>
</evidence>
<proteinExistence type="predicted"/>
<dbReference type="InterPro" id="IPR017871">
    <property type="entry name" value="ABC_transporter-like_CS"/>
</dbReference>
<dbReference type="RefSeq" id="WP_017926970.1">
    <property type="nucleotide sequence ID" value="NZ_KB822995.1"/>
</dbReference>
<dbReference type="InterPro" id="IPR027417">
    <property type="entry name" value="P-loop_NTPase"/>
</dbReference>
<dbReference type="PATRIC" id="fig|1122180.6.peg.2501"/>
<dbReference type="OrthoDB" id="9802264at2"/>
<sequence length="323" mass="35760">MSDIAEITVEDMVIDFPVGGGLFRKQYLRAANGVSLTLRAGEALAIVGESGSGKSTCARAIARINMPTSGTIRVDGAEITDPGFRQSQRDYAAKVQMIFQDPFGSLNPVHTIRHHLARPIRIHAPKLSSTEVDERIIATLERVGLSPAAQTADKFPYELSGGQRQRVAIARALAVGARFILADEPISMLDVSIRLGILNLMDDMKRDGIGFMYITHDIATARYFAERTAVMYVGHMVEWGESDSVTQSPRHPYTQLLISAVPEAGIRKTRERKAKKAEIPMRTPESRGCPFAGRCLKVMDRCHADMPPITQLQEDHYVRCHLY</sequence>
<dbReference type="PANTHER" id="PTHR43776">
    <property type="entry name" value="TRANSPORT ATP-BINDING PROTEIN"/>
    <property type="match status" value="1"/>
</dbReference>
<keyword evidence="3" id="KW-0547">Nucleotide-binding</keyword>
<dbReference type="PROSITE" id="PS50893">
    <property type="entry name" value="ABC_TRANSPORTER_2"/>
    <property type="match status" value="1"/>
</dbReference>
<dbReference type="NCBIfam" id="TIGR01727">
    <property type="entry name" value="oligo_HPY"/>
    <property type="match status" value="1"/>
</dbReference>
<dbReference type="InterPro" id="IPR003593">
    <property type="entry name" value="AAA+_ATPase"/>
</dbReference>
<dbReference type="GO" id="GO:0016887">
    <property type="term" value="F:ATP hydrolysis activity"/>
    <property type="evidence" value="ECO:0007669"/>
    <property type="project" value="InterPro"/>
</dbReference>
<dbReference type="AlphaFoldDB" id="A0A017H9N4"/>
<dbReference type="Pfam" id="PF00005">
    <property type="entry name" value="ABC_tran"/>
    <property type="match status" value="1"/>
</dbReference>
<dbReference type="PANTHER" id="PTHR43776:SF8">
    <property type="entry name" value="ABC TRANSPORTER, ATP-BINDING PROTEIN"/>
    <property type="match status" value="1"/>
</dbReference>
<name>A0A017H9N4_9RHOB</name>